<evidence type="ECO:0000313" key="1">
    <source>
        <dbReference type="EMBL" id="GLZ76395.1"/>
    </source>
</evidence>
<protein>
    <submittedName>
        <fullName evidence="1">Uncharacterized protein</fullName>
    </submittedName>
</protein>
<proteinExistence type="predicted"/>
<sequence>MAGAWVRRGVNPDDPGEAVLVVTIDPGNSPGEALAAGMGDWGHEGDGAFYIVRTDGWIATRLDGTSLTAEVHIAEHYVREQDADPAGYPPSPGGYLRVATATGEADPALYAEAAEGGIVVFHAPHGSTFEEAMARQDPEEDWPLIWAPPPPPGELAGE</sequence>
<dbReference type="Proteomes" id="UP001165079">
    <property type="component" value="Unassembled WGS sequence"/>
</dbReference>
<name>A0A9W6SI47_9ACTN</name>
<dbReference type="AlphaFoldDB" id="A0A9W6SI47"/>
<comment type="caution">
    <text evidence="1">The sequence shown here is derived from an EMBL/GenBank/DDBJ whole genome shotgun (WGS) entry which is preliminary data.</text>
</comment>
<organism evidence="1 2">
    <name type="scientific">Actinorhabdospora filicis</name>
    <dbReference type="NCBI Taxonomy" id="1785913"/>
    <lineage>
        <taxon>Bacteria</taxon>
        <taxon>Bacillati</taxon>
        <taxon>Actinomycetota</taxon>
        <taxon>Actinomycetes</taxon>
        <taxon>Micromonosporales</taxon>
        <taxon>Micromonosporaceae</taxon>
        <taxon>Actinorhabdospora</taxon>
    </lineage>
</organism>
<dbReference type="EMBL" id="BSTX01000001">
    <property type="protein sequence ID" value="GLZ76395.1"/>
    <property type="molecule type" value="Genomic_DNA"/>
</dbReference>
<evidence type="ECO:0000313" key="2">
    <source>
        <dbReference type="Proteomes" id="UP001165079"/>
    </source>
</evidence>
<dbReference type="RefSeq" id="WP_285661576.1">
    <property type="nucleotide sequence ID" value="NZ_BSTX01000001.1"/>
</dbReference>
<gene>
    <name evidence="1" type="ORF">Afil01_12020</name>
</gene>
<accession>A0A9W6SI47</accession>
<keyword evidence="2" id="KW-1185">Reference proteome</keyword>
<reference evidence="1" key="1">
    <citation type="submission" date="2023-03" db="EMBL/GenBank/DDBJ databases">
        <title>Actinorhabdospora filicis NBRC 111898.</title>
        <authorList>
            <person name="Ichikawa N."/>
            <person name="Sato H."/>
            <person name="Tonouchi N."/>
        </authorList>
    </citation>
    <scope>NUCLEOTIDE SEQUENCE</scope>
    <source>
        <strain evidence="1">NBRC 111898</strain>
    </source>
</reference>